<keyword evidence="2" id="KW-1185">Reference proteome</keyword>
<protein>
    <submittedName>
        <fullName evidence="1">Uncharacterized protein</fullName>
    </submittedName>
</protein>
<name>A0A177BTQ9_9PLEO</name>
<gene>
    <name evidence="1" type="ORF">CC84DRAFT_1158609</name>
</gene>
<dbReference type="Proteomes" id="UP000077069">
    <property type="component" value="Unassembled WGS sequence"/>
</dbReference>
<sequence>MRPTRVGTTHLISRIANVNSGSSTRLNLRSQVPQQGLITGSNVGKKIEMQMIFQTMISPEGLRVGGGL</sequence>
<dbReference type="GeneID" id="28760541"/>
<dbReference type="InParanoid" id="A0A177BTQ9"/>
<evidence type="ECO:0000313" key="1">
    <source>
        <dbReference type="EMBL" id="OAF98555.1"/>
    </source>
</evidence>
<organism evidence="1 2">
    <name type="scientific">Paraphaeosphaeria sporulosa</name>
    <dbReference type="NCBI Taxonomy" id="1460663"/>
    <lineage>
        <taxon>Eukaryota</taxon>
        <taxon>Fungi</taxon>
        <taxon>Dikarya</taxon>
        <taxon>Ascomycota</taxon>
        <taxon>Pezizomycotina</taxon>
        <taxon>Dothideomycetes</taxon>
        <taxon>Pleosporomycetidae</taxon>
        <taxon>Pleosporales</taxon>
        <taxon>Massarineae</taxon>
        <taxon>Didymosphaeriaceae</taxon>
        <taxon>Paraphaeosphaeria</taxon>
    </lineage>
</organism>
<reference evidence="1 2" key="1">
    <citation type="submission" date="2016-05" db="EMBL/GenBank/DDBJ databases">
        <title>Comparative analysis of secretome profiles of manganese(II)-oxidizing ascomycete fungi.</title>
        <authorList>
            <consortium name="DOE Joint Genome Institute"/>
            <person name="Zeiner C.A."/>
            <person name="Purvine S.O."/>
            <person name="Zink E.M."/>
            <person name="Wu S."/>
            <person name="Pasa-Tolic L."/>
            <person name="Chaput D.L."/>
            <person name="Haridas S."/>
            <person name="Grigoriev I.V."/>
            <person name="Santelli C.M."/>
            <person name="Hansel C.M."/>
        </authorList>
    </citation>
    <scope>NUCLEOTIDE SEQUENCE [LARGE SCALE GENOMIC DNA]</scope>
    <source>
        <strain evidence="1 2">AP3s5-JAC2a</strain>
    </source>
</reference>
<dbReference type="EMBL" id="KV441566">
    <property type="protein sequence ID" value="OAF98555.1"/>
    <property type="molecule type" value="Genomic_DNA"/>
</dbReference>
<dbReference type="AlphaFoldDB" id="A0A177BTQ9"/>
<evidence type="ECO:0000313" key="2">
    <source>
        <dbReference type="Proteomes" id="UP000077069"/>
    </source>
</evidence>
<proteinExistence type="predicted"/>
<accession>A0A177BTQ9</accession>
<dbReference type="RefSeq" id="XP_018028921.1">
    <property type="nucleotide sequence ID" value="XM_018177055.1"/>
</dbReference>